<dbReference type="NCBIfam" id="TIGR01071">
    <property type="entry name" value="rplO_bact"/>
    <property type="match status" value="1"/>
</dbReference>
<reference evidence="6" key="1">
    <citation type="submission" date="2021-10" db="EMBL/GenBank/DDBJ databases">
        <title>De novo Genome Assembly of Clathrus columnatus (Basidiomycota, Fungi) Using Illumina and Nanopore Sequence Data.</title>
        <authorList>
            <person name="Ogiso-Tanaka E."/>
            <person name="Itagaki H."/>
            <person name="Hosoya T."/>
            <person name="Hosaka K."/>
        </authorList>
    </citation>
    <scope>NUCLEOTIDE SEQUENCE</scope>
    <source>
        <strain evidence="6">MO-923</strain>
    </source>
</reference>
<dbReference type="GO" id="GO:0006412">
    <property type="term" value="P:translation"/>
    <property type="evidence" value="ECO:0007669"/>
    <property type="project" value="InterPro"/>
</dbReference>
<feature type="domain" description="Large ribosomal subunit protein uL15/eL18" evidence="5">
    <location>
        <begin position="81"/>
        <end position="158"/>
    </location>
</feature>
<dbReference type="EMBL" id="BPWL01000007">
    <property type="protein sequence ID" value="GJJ12422.1"/>
    <property type="molecule type" value="Genomic_DNA"/>
</dbReference>
<evidence type="ECO:0000256" key="2">
    <source>
        <dbReference type="ARBA" id="ARBA00022980"/>
    </source>
</evidence>
<keyword evidence="2" id="KW-0689">Ribosomal protein</keyword>
<evidence type="ECO:0000256" key="4">
    <source>
        <dbReference type="SAM" id="MobiDB-lite"/>
    </source>
</evidence>
<gene>
    <name evidence="6" type="ORF">Clacol_006664</name>
</gene>
<evidence type="ECO:0000256" key="3">
    <source>
        <dbReference type="ARBA" id="ARBA00023274"/>
    </source>
</evidence>
<dbReference type="SUPFAM" id="SSF52080">
    <property type="entry name" value="Ribosomal proteins L15p and L18e"/>
    <property type="match status" value="1"/>
</dbReference>
<dbReference type="PANTHER" id="PTHR12934:SF11">
    <property type="entry name" value="LARGE RIBOSOMAL SUBUNIT PROTEIN UL15M"/>
    <property type="match status" value="1"/>
</dbReference>
<comment type="similarity">
    <text evidence="1">Belongs to the universal ribosomal protein uL15 family.</text>
</comment>
<feature type="compositionally biased region" description="Gly residues" evidence="4">
    <location>
        <begin position="25"/>
        <end position="36"/>
    </location>
</feature>
<evidence type="ECO:0000313" key="6">
    <source>
        <dbReference type="EMBL" id="GJJ12422.1"/>
    </source>
</evidence>
<evidence type="ECO:0000313" key="7">
    <source>
        <dbReference type="Proteomes" id="UP001050691"/>
    </source>
</evidence>
<sequence length="241" mass="26828">MPPRVTITTIRPAPNSQVNQKRLGRGQGSGYGGTSGRGHKGQKARSGNGKPKAGFEGGQTSIIKRIPKRGFVNQDRRVWAPVNLDRIQSWINQGRLSSSPTKPITARELLLSKCVHNAHDGVKILGDGASQLTSPIHIIASRASKSAIEAIENKGGSVLCQYYNDLALRDCLKGNTERLKAAPTRKTDILFYTKWQNRGYLSPEALEKTPSTLMDSRWKILSEQLNRYREQTYMMKIRSKK</sequence>
<proteinExistence type="inferred from homology"/>
<dbReference type="PANTHER" id="PTHR12934">
    <property type="entry name" value="50S RIBOSOMAL PROTEIN L15"/>
    <property type="match status" value="1"/>
</dbReference>
<dbReference type="InterPro" id="IPR005749">
    <property type="entry name" value="Ribosomal_uL15_bac-type"/>
</dbReference>
<keyword evidence="7" id="KW-1185">Reference proteome</keyword>
<feature type="compositionally biased region" description="Polar residues" evidence="4">
    <location>
        <begin position="1"/>
        <end position="20"/>
    </location>
</feature>
<evidence type="ECO:0000256" key="1">
    <source>
        <dbReference type="ARBA" id="ARBA00007320"/>
    </source>
</evidence>
<dbReference type="HAMAP" id="MF_01341">
    <property type="entry name" value="Ribosomal_uL15"/>
    <property type="match status" value="1"/>
</dbReference>
<comment type="caution">
    <text evidence="6">The sequence shown here is derived from an EMBL/GenBank/DDBJ whole genome shotgun (WGS) entry which is preliminary data.</text>
</comment>
<dbReference type="GO" id="GO:0005762">
    <property type="term" value="C:mitochondrial large ribosomal subunit"/>
    <property type="evidence" value="ECO:0007669"/>
    <property type="project" value="TreeGrafter"/>
</dbReference>
<dbReference type="AlphaFoldDB" id="A0AAV5ACP4"/>
<dbReference type="InterPro" id="IPR021131">
    <property type="entry name" value="Ribosomal_uL15/eL18"/>
</dbReference>
<dbReference type="Gene3D" id="3.100.10.10">
    <property type="match status" value="1"/>
</dbReference>
<feature type="region of interest" description="Disordered" evidence="4">
    <location>
        <begin position="1"/>
        <end position="58"/>
    </location>
</feature>
<dbReference type="Pfam" id="PF00828">
    <property type="entry name" value="Ribosomal_L27A"/>
    <property type="match status" value="1"/>
</dbReference>
<dbReference type="InterPro" id="IPR036227">
    <property type="entry name" value="Ribosomal_uL15/eL18_sf"/>
</dbReference>
<keyword evidence="3" id="KW-0687">Ribonucleoprotein</keyword>
<dbReference type="GO" id="GO:0003735">
    <property type="term" value="F:structural constituent of ribosome"/>
    <property type="evidence" value="ECO:0007669"/>
    <property type="project" value="InterPro"/>
</dbReference>
<accession>A0AAV5ACP4</accession>
<name>A0AAV5ACP4_9AGAM</name>
<dbReference type="InterPro" id="IPR030878">
    <property type="entry name" value="Ribosomal_uL15"/>
</dbReference>
<dbReference type="Proteomes" id="UP001050691">
    <property type="component" value="Unassembled WGS sequence"/>
</dbReference>
<organism evidence="6 7">
    <name type="scientific">Clathrus columnatus</name>
    <dbReference type="NCBI Taxonomy" id="1419009"/>
    <lineage>
        <taxon>Eukaryota</taxon>
        <taxon>Fungi</taxon>
        <taxon>Dikarya</taxon>
        <taxon>Basidiomycota</taxon>
        <taxon>Agaricomycotina</taxon>
        <taxon>Agaricomycetes</taxon>
        <taxon>Phallomycetidae</taxon>
        <taxon>Phallales</taxon>
        <taxon>Clathraceae</taxon>
        <taxon>Clathrus</taxon>
    </lineage>
</organism>
<protein>
    <recommendedName>
        <fullName evidence="5">Large ribosomal subunit protein uL15/eL18 domain-containing protein</fullName>
    </recommendedName>
</protein>
<evidence type="ECO:0000259" key="5">
    <source>
        <dbReference type="Pfam" id="PF00828"/>
    </source>
</evidence>